<feature type="domain" description="JmjC" evidence="1">
    <location>
        <begin position="152"/>
        <end position="341"/>
    </location>
</feature>
<dbReference type="PANTHER" id="PTHR12461:SF99">
    <property type="entry name" value="BIFUNCTIONAL PEPTIDASE AND (3S)-LYSYL HYDROXYLASE JMJD7"/>
    <property type="match status" value="1"/>
</dbReference>
<reference evidence="2" key="1">
    <citation type="journal article" date="2020" name="Stud. Mycol.">
        <title>101 Dothideomycetes genomes: a test case for predicting lifestyles and emergence of pathogens.</title>
        <authorList>
            <person name="Haridas S."/>
            <person name="Albert R."/>
            <person name="Binder M."/>
            <person name="Bloem J."/>
            <person name="Labutti K."/>
            <person name="Salamov A."/>
            <person name="Andreopoulos B."/>
            <person name="Baker S."/>
            <person name="Barry K."/>
            <person name="Bills G."/>
            <person name="Bluhm B."/>
            <person name="Cannon C."/>
            <person name="Castanera R."/>
            <person name="Culley D."/>
            <person name="Daum C."/>
            <person name="Ezra D."/>
            <person name="Gonzalez J."/>
            <person name="Henrissat B."/>
            <person name="Kuo A."/>
            <person name="Liang C."/>
            <person name="Lipzen A."/>
            <person name="Lutzoni F."/>
            <person name="Magnuson J."/>
            <person name="Mondo S."/>
            <person name="Nolan M."/>
            <person name="Ohm R."/>
            <person name="Pangilinan J."/>
            <person name="Park H.-J."/>
            <person name="Ramirez L."/>
            <person name="Alfaro M."/>
            <person name="Sun H."/>
            <person name="Tritt A."/>
            <person name="Yoshinaga Y."/>
            <person name="Zwiers L.-H."/>
            <person name="Turgeon B."/>
            <person name="Goodwin S."/>
            <person name="Spatafora J."/>
            <person name="Crous P."/>
            <person name="Grigoriev I."/>
        </authorList>
    </citation>
    <scope>NUCLEOTIDE SEQUENCE</scope>
    <source>
        <strain evidence="2">CBS 113389</strain>
    </source>
</reference>
<dbReference type="InterPro" id="IPR003347">
    <property type="entry name" value="JmjC_dom"/>
</dbReference>
<evidence type="ECO:0000313" key="3">
    <source>
        <dbReference type="Proteomes" id="UP000799767"/>
    </source>
</evidence>
<dbReference type="SUPFAM" id="SSF51197">
    <property type="entry name" value="Clavaminate synthase-like"/>
    <property type="match status" value="1"/>
</dbReference>
<organism evidence="2 3">
    <name type="scientific">Neohortaea acidophila</name>
    <dbReference type="NCBI Taxonomy" id="245834"/>
    <lineage>
        <taxon>Eukaryota</taxon>
        <taxon>Fungi</taxon>
        <taxon>Dikarya</taxon>
        <taxon>Ascomycota</taxon>
        <taxon>Pezizomycotina</taxon>
        <taxon>Dothideomycetes</taxon>
        <taxon>Dothideomycetidae</taxon>
        <taxon>Mycosphaerellales</taxon>
        <taxon>Teratosphaeriaceae</taxon>
        <taxon>Neohortaea</taxon>
    </lineage>
</organism>
<dbReference type="InterPro" id="IPR041667">
    <property type="entry name" value="Cupin_8"/>
</dbReference>
<dbReference type="InterPro" id="IPR014710">
    <property type="entry name" value="RmlC-like_jellyroll"/>
</dbReference>
<dbReference type="Pfam" id="PF13621">
    <property type="entry name" value="Cupin_8"/>
    <property type="match status" value="1"/>
</dbReference>
<name>A0A6A6Q1X1_9PEZI</name>
<dbReference type="PROSITE" id="PS51184">
    <property type="entry name" value="JMJC"/>
    <property type="match status" value="1"/>
</dbReference>
<dbReference type="PANTHER" id="PTHR12461">
    <property type="entry name" value="HYPOXIA-INDUCIBLE FACTOR 1 ALPHA INHIBITOR-RELATED"/>
    <property type="match status" value="1"/>
</dbReference>
<keyword evidence="3" id="KW-1185">Reference proteome</keyword>
<protein>
    <submittedName>
        <fullName evidence="2">Cupin-like domain-containing protein</fullName>
    </submittedName>
</protein>
<dbReference type="AlphaFoldDB" id="A0A6A6Q1X1"/>
<accession>A0A6A6Q1X1</accession>
<dbReference type="GeneID" id="54479677"/>
<evidence type="ECO:0000313" key="2">
    <source>
        <dbReference type="EMBL" id="KAF2486282.1"/>
    </source>
</evidence>
<sequence length="367" mass="41122">MPSSDPIATLLETYHDLNPSVVEEFPHQNEEPSPLEFLRYVSRNRPCVFRGAAKRWPALQKWDARFLRDAMRGRKVRVAVTPAGNADAVVEQATGELVFTEPHEIEESFEDFLDDVQNDSSATPPNKAKARNVKYAQTQNNNLPTEYSPLTPDLPPTLPFARIALNQSAEEGPEALNFWLGNARSTTALHKDNYENLYVAVRGRKHFVLLAPVEMACVNEGRVRRGRFVRDCASSSFSSSGAGAVDDDHGSETLKVEIDKDGEPLPVPLWDPDDPLKHTTPYSHLAQPLRVTLYEGDMLYLPAMWYHKVTQSVGDEGFACAVNYWYDMAFDSAFWASNCFLRDVVEAGRQRVVYPELDLAGEEEGGT</sequence>
<dbReference type="RefSeq" id="XP_033592851.1">
    <property type="nucleotide sequence ID" value="XM_033738675.1"/>
</dbReference>
<dbReference type="Gene3D" id="2.60.120.10">
    <property type="entry name" value="Jelly Rolls"/>
    <property type="match status" value="1"/>
</dbReference>
<dbReference type="SMART" id="SM00558">
    <property type="entry name" value="JmjC"/>
    <property type="match status" value="1"/>
</dbReference>
<dbReference type="OrthoDB" id="415358at2759"/>
<proteinExistence type="predicted"/>
<gene>
    <name evidence="2" type="ORF">BDY17DRAFT_74260</name>
</gene>
<dbReference type="Proteomes" id="UP000799767">
    <property type="component" value="Unassembled WGS sequence"/>
</dbReference>
<dbReference type="EMBL" id="MU001632">
    <property type="protein sequence ID" value="KAF2486282.1"/>
    <property type="molecule type" value="Genomic_DNA"/>
</dbReference>
<evidence type="ECO:0000259" key="1">
    <source>
        <dbReference type="PROSITE" id="PS51184"/>
    </source>
</evidence>